<dbReference type="Pfam" id="PF12802">
    <property type="entry name" value="MarR_2"/>
    <property type="match status" value="1"/>
</dbReference>
<comment type="caution">
    <text evidence="2">The sequence shown here is derived from an EMBL/GenBank/DDBJ whole genome shotgun (WGS) entry which is preliminary data.</text>
</comment>
<accession>A0ABU7KNH3</accession>
<dbReference type="InterPro" id="IPR036390">
    <property type="entry name" value="WH_DNA-bd_sf"/>
</dbReference>
<sequence>MPQEVTEQGEHERERIVNEIETLNGSMEEAVLAALLQHLLSMDLTLPQLRVLMILVTTEEGATGRSLSASFGVSMASMSGLLDRLVSQGVATRSTDPHDHRVRRVHATPLGAAVVRRLVVARPFRSDILMNLRMEDLRALEQGFRAVSEQISLMGEQD</sequence>
<proteinExistence type="predicted"/>
<dbReference type="InterPro" id="IPR036388">
    <property type="entry name" value="WH-like_DNA-bd_sf"/>
</dbReference>
<dbReference type="InterPro" id="IPR000835">
    <property type="entry name" value="HTH_MarR-typ"/>
</dbReference>
<feature type="domain" description="HTH marR-type" evidence="1">
    <location>
        <begin position="13"/>
        <end position="149"/>
    </location>
</feature>
<organism evidence="2 3">
    <name type="scientific">Nocardiopsis tropica</name>
    <dbReference type="NCBI Taxonomy" id="109330"/>
    <lineage>
        <taxon>Bacteria</taxon>
        <taxon>Bacillati</taxon>
        <taxon>Actinomycetota</taxon>
        <taxon>Actinomycetes</taxon>
        <taxon>Streptosporangiales</taxon>
        <taxon>Nocardiopsidaceae</taxon>
        <taxon>Nocardiopsis</taxon>
    </lineage>
</organism>
<dbReference type="EMBL" id="JAUUCC010000020">
    <property type="protein sequence ID" value="MEE2050845.1"/>
    <property type="molecule type" value="Genomic_DNA"/>
</dbReference>
<dbReference type="PANTHER" id="PTHR33164">
    <property type="entry name" value="TRANSCRIPTIONAL REGULATOR, MARR FAMILY"/>
    <property type="match status" value="1"/>
</dbReference>
<dbReference type="Proteomes" id="UP001348641">
    <property type="component" value="Unassembled WGS sequence"/>
</dbReference>
<dbReference type="Gene3D" id="1.10.10.10">
    <property type="entry name" value="Winged helix-like DNA-binding domain superfamily/Winged helix DNA-binding domain"/>
    <property type="match status" value="1"/>
</dbReference>
<protein>
    <submittedName>
        <fullName evidence="2">MarR family transcriptional regulator</fullName>
    </submittedName>
</protein>
<dbReference type="InterPro" id="IPR039422">
    <property type="entry name" value="MarR/SlyA-like"/>
</dbReference>
<name>A0ABU7KNH3_9ACTN</name>
<dbReference type="PROSITE" id="PS50995">
    <property type="entry name" value="HTH_MARR_2"/>
    <property type="match status" value="1"/>
</dbReference>
<gene>
    <name evidence="2" type="ORF">Q8A49_10095</name>
</gene>
<evidence type="ECO:0000313" key="3">
    <source>
        <dbReference type="Proteomes" id="UP001348641"/>
    </source>
</evidence>
<dbReference type="SMART" id="SM00347">
    <property type="entry name" value="HTH_MARR"/>
    <property type="match status" value="1"/>
</dbReference>
<reference evidence="2 3" key="1">
    <citation type="submission" date="2023-07" db="EMBL/GenBank/DDBJ databases">
        <authorList>
            <person name="Girao M."/>
            <person name="Carvalho M.F."/>
        </authorList>
    </citation>
    <scope>NUCLEOTIDE SEQUENCE [LARGE SCALE GENOMIC DNA]</scope>
    <source>
        <strain evidence="2 3">66/93</strain>
    </source>
</reference>
<dbReference type="RefSeq" id="WP_330158022.1">
    <property type="nucleotide sequence ID" value="NZ_BAAAJA010000002.1"/>
</dbReference>
<evidence type="ECO:0000259" key="1">
    <source>
        <dbReference type="PROSITE" id="PS50995"/>
    </source>
</evidence>
<evidence type="ECO:0000313" key="2">
    <source>
        <dbReference type="EMBL" id="MEE2050845.1"/>
    </source>
</evidence>
<dbReference type="PANTHER" id="PTHR33164:SF43">
    <property type="entry name" value="HTH-TYPE TRANSCRIPTIONAL REPRESSOR YETL"/>
    <property type="match status" value="1"/>
</dbReference>
<dbReference type="SUPFAM" id="SSF46785">
    <property type="entry name" value="Winged helix' DNA-binding domain"/>
    <property type="match status" value="1"/>
</dbReference>